<dbReference type="OrthoDB" id="411211at2759"/>
<dbReference type="VEuPathDB" id="FungiDB:PSHT_00528"/>
<reference evidence="3 4" key="1">
    <citation type="submission" date="2017-12" db="EMBL/GenBank/DDBJ databases">
        <title>Gene loss provides genomic basis for host adaptation in cereal stripe rust fungi.</title>
        <authorList>
            <person name="Xia C."/>
        </authorList>
    </citation>
    <scope>NUCLEOTIDE SEQUENCE [LARGE SCALE GENOMIC DNA]</scope>
    <source>
        <strain evidence="3 4">93TX-2</strain>
    </source>
</reference>
<evidence type="ECO:0000256" key="1">
    <source>
        <dbReference type="ARBA" id="ARBA00024339"/>
    </source>
</evidence>
<feature type="region of interest" description="Disordered" evidence="2">
    <location>
        <begin position="409"/>
        <end position="441"/>
    </location>
</feature>
<evidence type="ECO:0000256" key="2">
    <source>
        <dbReference type="SAM" id="MobiDB-lite"/>
    </source>
</evidence>
<proteinExistence type="inferred from homology"/>
<dbReference type="GO" id="GO:0005802">
    <property type="term" value="C:trans-Golgi network"/>
    <property type="evidence" value="ECO:0007669"/>
    <property type="project" value="TreeGrafter"/>
</dbReference>
<dbReference type="InterPro" id="IPR005373">
    <property type="entry name" value="PHAF1"/>
</dbReference>
<evidence type="ECO:0000313" key="4">
    <source>
        <dbReference type="Proteomes" id="UP000238274"/>
    </source>
</evidence>
<name>A0A2S4WMP0_9BASI</name>
<dbReference type="PANTHER" id="PTHR13465:SF2">
    <property type="entry name" value="PHAGOSOME ASSEMBLY FACTOR 1"/>
    <property type="match status" value="1"/>
</dbReference>
<organism evidence="3 4">
    <name type="scientific">Puccinia striiformis</name>
    <dbReference type="NCBI Taxonomy" id="27350"/>
    <lineage>
        <taxon>Eukaryota</taxon>
        <taxon>Fungi</taxon>
        <taxon>Dikarya</taxon>
        <taxon>Basidiomycota</taxon>
        <taxon>Pucciniomycotina</taxon>
        <taxon>Pucciniomycetes</taxon>
        <taxon>Pucciniales</taxon>
        <taxon>Pucciniaceae</taxon>
        <taxon>Puccinia</taxon>
    </lineage>
</organism>
<sequence length="500" mass="55245">MEFSLNPGHSLGPIELGSLLWNVLSILRAEQATFKHVQLCWEAGKPATGYLLLITTSPPARLLFEGVHQRLLLIEAHQSPSHDRPIASCPALGEWIHYQNQPLSLAVGPNEPGVTLRVIHRLFGPTYPPAPHTAHQNEMVVSYPGVAFSFSHEVLSRIILSVQPTGEDCKQDAGETVQLTEAYFKPKMPQYMGSIDGDLKSAKIKLGRIELEESTSINFSFHSSSSSREIPDVKVSIGRSTSEDILCDFGAPLRTFWKEDDRMRIHTHLRSNGRSVGQPEDRKFIFSAFALFLADQRRSSRLVGGKIANPYFMSYFNIGVDFLIDPINNAVLKIILHSNIPGEVLFARYSRCPWSLVSTDEASDVAVSTDKVNITLSNALPYAGSPTIILPFQAGHINQQIRASFAPKEPDPYKSDGLAGSGKPCDSFDSHAAQQSPSQKVSELSTDAFSNMIEPAMLLDRTADVIDDGLVLRRPTRLYGHPGIVLEVTQDDDVETVWLF</sequence>
<dbReference type="EMBL" id="PKSM01000004">
    <property type="protein sequence ID" value="POW23046.1"/>
    <property type="molecule type" value="Genomic_DNA"/>
</dbReference>
<evidence type="ECO:0000313" key="3">
    <source>
        <dbReference type="EMBL" id="POW23046.1"/>
    </source>
</evidence>
<feature type="compositionally biased region" description="Polar residues" evidence="2">
    <location>
        <begin position="432"/>
        <end position="441"/>
    </location>
</feature>
<dbReference type="GO" id="GO:0043001">
    <property type="term" value="P:Golgi to plasma membrane protein transport"/>
    <property type="evidence" value="ECO:0007669"/>
    <property type="project" value="TreeGrafter"/>
</dbReference>
<comment type="caution">
    <text evidence="3">The sequence shown here is derived from an EMBL/GenBank/DDBJ whole genome shotgun (WGS) entry which is preliminary data.</text>
</comment>
<dbReference type="InterPro" id="IPR039156">
    <property type="entry name" value="PHAF1/BROMI"/>
</dbReference>
<dbReference type="AlphaFoldDB" id="A0A2S4WMP0"/>
<comment type="similarity">
    <text evidence="1">Belongs to the PHAF1 family.</text>
</comment>
<dbReference type="VEuPathDB" id="FungiDB:PSTT_09024"/>
<dbReference type="Pfam" id="PF03676">
    <property type="entry name" value="PHAF1"/>
    <property type="match status" value="2"/>
</dbReference>
<protein>
    <submittedName>
        <fullName evidence="3">Uncharacterized protein</fullName>
    </submittedName>
</protein>
<dbReference type="Proteomes" id="UP000238274">
    <property type="component" value="Unassembled WGS sequence"/>
</dbReference>
<dbReference type="PANTHER" id="PTHR13465">
    <property type="entry name" value="UPF0183 PROTEIN"/>
    <property type="match status" value="1"/>
</dbReference>
<keyword evidence="4" id="KW-1185">Reference proteome</keyword>
<reference evidence="4" key="2">
    <citation type="journal article" date="2018" name="BMC Genomics">
        <title>Genomic insights into host adaptation between the wheat stripe rust pathogen (Puccinia striiformis f. sp. tritici) and the barley stripe rust pathogen (Puccinia striiformis f. sp. hordei).</title>
        <authorList>
            <person name="Xia C."/>
            <person name="Wang M."/>
            <person name="Yin C."/>
            <person name="Cornejo O.E."/>
            <person name="Hulbert S.H."/>
            <person name="Chen X."/>
        </authorList>
    </citation>
    <scope>NUCLEOTIDE SEQUENCE [LARGE SCALE GENOMIC DNA]</scope>
    <source>
        <strain evidence="4">93TX-2</strain>
    </source>
</reference>
<gene>
    <name evidence="3" type="ORF">PSHT_00528</name>
</gene>
<accession>A0A2S4WMP0</accession>
<reference evidence="4" key="3">
    <citation type="journal article" date="2018" name="Mol. Plant Microbe Interact.">
        <title>Genome sequence resources for the wheat stripe rust pathogen (Puccinia striiformis f. sp. tritici) and the barley stripe rust pathogen (Puccinia striiformis f. sp. hordei).</title>
        <authorList>
            <person name="Xia C."/>
            <person name="Wang M."/>
            <person name="Yin C."/>
            <person name="Cornejo O.E."/>
            <person name="Hulbert S.H."/>
            <person name="Chen X."/>
        </authorList>
    </citation>
    <scope>NUCLEOTIDE SEQUENCE [LARGE SCALE GENOMIC DNA]</scope>
    <source>
        <strain evidence="4">93TX-2</strain>
    </source>
</reference>